<comment type="caution">
    <text evidence="11">The sequence shown here is derived from an EMBL/GenBank/DDBJ whole genome shotgun (WGS) entry which is preliminary data.</text>
</comment>
<evidence type="ECO:0000313" key="12">
    <source>
        <dbReference type="Proteomes" id="UP000637423"/>
    </source>
</evidence>
<evidence type="ECO:0000256" key="8">
    <source>
        <dbReference type="ARBA" id="ARBA00030117"/>
    </source>
</evidence>
<evidence type="ECO:0000313" key="11">
    <source>
        <dbReference type="EMBL" id="GGC74560.1"/>
    </source>
</evidence>
<keyword evidence="5" id="KW-0805">Transcription regulation</keyword>
<sequence length="101" mass="10155">MRISAGTGSIGATAVNRPEETAASEAVSGNSAATVSATPAAAADAPLQSAVLQPALAAMRDMPDIDHAKVAALRDALAKGEMPFNASKLAGLIQRFHGTEK</sequence>
<feature type="region of interest" description="Disordered" evidence="9">
    <location>
        <begin position="1"/>
        <end position="44"/>
    </location>
</feature>
<feature type="compositionally biased region" description="Low complexity" evidence="9">
    <location>
        <begin position="32"/>
        <end position="44"/>
    </location>
</feature>
<comment type="function">
    <text evidence="7">Responsible for the coupling of flagellin expression to flagellar assembly by preventing expression of the flagellin genes when a component of the middle class of proteins is defective. It negatively regulates flagellar genes by inhibiting the activity of FliA by directly binding to FliA.</text>
</comment>
<evidence type="ECO:0000256" key="1">
    <source>
        <dbReference type="ARBA" id="ARBA00005322"/>
    </source>
</evidence>
<dbReference type="InterPro" id="IPR035890">
    <property type="entry name" value="Anti-sigma-28_factor_FlgM_sf"/>
</dbReference>
<name>A0A916UIQ3_9BURK</name>
<dbReference type="SUPFAM" id="SSF101498">
    <property type="entry name" value="Anti-sigma factor FlgM"/>
    <property type="match status" value="1"/>
</dbReference>
<dbReference type="RefSeq" id="WP_188566126.1">
    <property type="nucleotide sequence ID" value="NZ_BMED01000002.1"/>
</dbReference>
<dbReference type="AlphaFoldDB" id="A0A916UIQ3"/>
<evidence type="ECO:0000256" key="7">
    <source>
        <dbReference type="ARBA" id="ARBA00024739"/>
    </source>
</evidence>
<organism evidence="11 12">
    <name type="scientific">Undibacterium terreum</name>
    <dbReference type="NCBI Taxonomy" id="1224302"/>
    <lineage>
        <taxon>Bacteria</taxon>
        <taxon>Pseudomonadati</taxon>
        <taxon>Pseudomonadota</taxon>
        <taxon>Betaproteobacteria</taxon>
        <taxon>Burkholderiales</taxon>
        <taxon>Oxalobacteraceae</taxon>
        <taxon>Undibacterium</taxon>
    </lineage>
</organism>
<reference evidence="11" key="1">
    <citation type="journal article" date="2014" name="Int. J. Syst. Evol. Microbiol.">
        <title>Complete genome sequence of Corynebacterium casei LMG S-19264T (=DSM 44701T), isolated from a smear-ripened cheese.</title>
        <authorList>
            <consortium name="US DOE Joint Genome Institute (JGI-PGF)"/>
            <person name="Walter F."/>
            <person name="Albersmeier A."/>
            <person name="Kalinowski J."/>
            <person name="Ruckert C."/>
        </authorList>
    </citation>
    <scope>NUCLEOTIDE SEQUENCE</scope>
    <source>
        <strain evidence="11">CGMCC 1.10998</strain>
    </source>
</reference>
<dbReference type="GO" id="GO:0045892">
    <property type="term" value="P:negative regulation of DNA-templated transcription"/>
    <property type="evidence" value="ECO:0007669"/>
    <property type="project" value="InterPro"/>
</dbReference>
<dbReference type="NCBIfam" id="TIGR03824">
    <property type="entry name" value="FlgM_jcvi"/>
    <property type="match status" value="1"/>
</dbReference>
<dbReference type="InterPro" id="IPR031316">
    <property type="entry name" value="FlgM_C"/>
</dbReference>
<keyword evidence="4" id="KW-1005">Bacterial flagellum biogenesis</keyword>
<reference evidence="11" key="2">
    <citation type="submission" date="2020-09" db="EMBL/GenBank/DDBJ databases">
        <authorList>
            <person name="Sun Q."/>
            <person name="Zhou Y."/>
        </authorList>
    </citation>
    <scope>NUCLEOTIDE SEQUENCE</scope>
    <source>
        <strain evidence="11">CGMCC 1.10998</strain>
    </source>
</reference>
<evidence type="ECO:0000256" key="6">
    <source>
        <dbReference type="ARBA" id="ARBA00023163"/>
    </source>
</evidence>
<proteinExistence type="inferred from homology"/>
<feature type="domain" description="Anti-sigma-28 factor FlgM C-terminal" evidence="10">
    <location>
        <begin position="51"/>
        <end position="90"/>
    </location>
</feature>
<keyword evidence="3" id="KW-0678">Repressor</keyword>
<dbReference type="GO" id="GO:0044781">
    <property type="term" value="P:bacterial-type flagellum organization"/>
    <property type="evidence" value="ECO:0007669"/>
    <property type="project" value="UniProtKB-KW"/>
</dbReference>
<dbReference type="Proteomes" id="UP000637423">
    <property type="component" value="Unassembled WGS sequence"/>
</dbReference>
<keyword evidence="12" id="KW-1185">Reference proteome</keyword>
<evidence type="ECO:0000256" key="5">
    <source>
        <dbReference type="ARBA" id="ARBA00023015"/>
    </source>
</evidence>
<evidence type="ECO:0000259" key="10">
    <source>
        <dbReference type="Pfam" id="PF04316"/>
    </source>
</evidence>
<evidence type="ECO:0000256" key="2">
    <source>
        <dbReference type="ARBA" id="ARBA00017823"/>
    </source>
</evidence>
<evidence type="ECO:0000256" key="4">
    <source>
        <dbReference type="ARBA" id="ARBA00022795"/>
    </source>
</evidence>
<dbReference type="EMBL" id="BMED01000002">
    <property type="protein sequence ID" value="GGC74560.1"/>
    <property type="molecule type" value="Genomic_DNA"/>
</dbReference>
<evidence type="ECO:0000256" key="3">
    <source>
        <dbReference type="ARBA" id="ARBA00022491"/>
    </source>
</evidence>
<comment type="similarity">
    <text evidence="1">Belongs to the FlgM family.</text>
</comment>
<gene>
    <name evidence="11" type="ORF">GCM10011396_22260</name>
</gene>
<evidence type="ECO:0000256" key="9">
    <source>
        <dbReference type="SAM" id="MobiDB-lite"/>
    </source>
</evidence>
<dbReference type="InterPro" id="IPR007412">
    <property type="entry name" value="FlgM"/>
</dbReference>
<dbReference type="Pfam" id="PF04316">
    <property type="entry name" value="FlgM"/>
    <property type="match status" value="1"/>
</dbReference>
<keyword evidence="6" id="KW-0804">Transcription</keyword>
<accession>A0A916UIQ3</accession>
<protein>
    <recommendedName>
        <fullName evidence="2">Negative regulator of flagellin synthesis</fullName>
    </recommendedName>
    <alternativeName>
        <fullName evidence="8">Anti-sigma-28 factor</fullName>
    </alternativeName>
</protein>